<evidence type="ECO:0000313" key="2">
    <source>
        <dbReference type="EMBL" id="TWF91003.1"/>
    </source>
</evidence>
<keyword evidence="1" id="KW-0812">Transmembrane</keyword>
<dbReference type="RefSeq" id="WP_145908660.1">
    <property type="nucleotide sequence ID" value="NZ_BAAAMZ010000002.1"/>
</dbReference>
<keyword evidence="1" id="KW-1133">Transmembrane helix</keyword>
<reference evidence="2 3" key="1">
    <citation type="submission" date="2019-06" db="EMBL/GenBank/DDBJ databases">
        <title>Sequencing the genomes of 1000 actinobacteria strains.</title>
        <authorList>
            <person name="Klenk H.-P."/>
        </authorList>
    </citation>
    <scope>NUCLEOTIDE SEQUENCE [LARGE SCALE GENOMIC DNA]</scope>
    <source>
        <strain evidence="2 3">DSM 44826</strain>
    </source>
</reference>
<dbReference type="AlphaFoldDB" id="A0A561TV69"/>
<accession>A0A561TV69</accession>
<evidence type="ECO:0000256" key="1">
    <source>
        <dbReference type="SAM" id="Phobius"/>
    </source>
</evidence>
<feature type="transmembrane region" description="Helical" evidence="1">
    <location>
        <begin position="62"/>
        <end position="85"/>
    </location>
</feature>
<organism evidence="2 3">
    <name type="scientific">Kitasatospora viridis</name>
    <dbReference type="NCBI Taxonomy" id="281105"/>
    <lineage>
        <taxon>Bacteria</taxon>
        <taxon>Bacillati</taxon>
        <taxon>Actinomycetota</taxon>
        <taxon>Actinomycetes</taxon>
        <taxon>Kitasatosporales</taxon>
        <taxon>Streptomycetaceae</taxon>
        <taxon>Kitasatospora</taxon>
    </lineage>
</organism>
<protein>
    <submittedName>
        <fullName evidence="2">Uncharacterized protein</fullName>
    </submittedName>
</protein>
<proteinExistence type="predicted"/>
<feature type="transmembrane region" description="Helical" evidence="1">
    <location>
        <begin position="97"/>
        <end position="120"/>
    </location>
</feature>
<keyword evidence="1" id="KW-0472">Membrane</keyword>
<dbReference type="Proteomes" id="UP000317940">
    <property type="component" value="Unassembled WGS sequence"/>
</dbReference>
<sequence length="140" mass="14727">MTPIERTPPVAPLLSVPLTVAVMLAAYVLLMLYLAVGLRTLLRGPDRRPPRAATGRRGWPGLIRQVAATALGGYLLLMLAVLGYYEGVARVPGPFLASAFSGCALLVGLALPVFLAASWLELRPRARRGAGARGRGGSVP</sequence>
<dbReference type="Pfam" id="PF19770">
    <property type="entry name" value="DUF6256"/>
    <property type="match status" value="1"/>
</dbReference>
<comment type="caution">
    <text evidence="2">The sequence shown here is derived from an EMBL/GenBank/DDBJ whole genome shotgun (WGS) entry which is preliminary data.</text>
</comment>
<dbReference type="InterPro" id="IPR046223">
    <property type="entry name" value="DUF6256"/>
</dbReference>
<name>A0A561TV69_9ACTN</name>
<feature type="transmembrane region" description="Helical" evidence="1">
    <location>
        <begin position="20"/>
        <end position="42"/>
    </location>
</feature>
<gene>
    <name evidence="2" type="ORF">FHX73_12115</name>
</gene>
<dbReference type="OrthoDB" id="4332293at2"/>
<keyword evidence="3" id="KW-1185">Reference proteome</keyword>
<evidence type="ECO:0000313" key="3">
    <source>
        <dbReference type="Proteomes" id="UP000317940"/>
    </source>
</evidence>
<dbReference type="EMBL" id="VIWT01000002">
    <property type="protein sequence ID" value="TWF91003.1"/>
    <property type="molecule type" value="Genomic_DNA"/>
</dbReference>